<sequence>MARTYAAVEADDEQGWKLLRSFSSSAELIRKLRPKGFWANHASLRELEQECMRLSKFCDAEMDAGQRSSDTKELHNEDGMQSSPSRGTMEANIVTARPDQDVVKSLTKPCSPCVDLVKDALVYDWHVSAENSETVPITEVPYTELSLYSAFAHTSFVLSGVLSKEQEQLCVSIQEWKVDLTADCSLAIFAKVTNQVWVQLGKPEELYEQTIRSLQVYIQLCSMVVTESELTKTMLLEHLTTKFNYWKVKPDVSDLDESLVLMKKFNLGCLFPLEGRVLSIVMAEAGDSAEPYSENGDKPLTFKRARSRRLGTVDLQLEEVSGENTIKSSSSSEEEILTVKRHTRSRIGATAISDSGHSGLLSPSRSDSDHILLSSKLHDLKKRKANSQIDEDILVADRSQKRRTDSTKRCVLEVESGNTERPTTSLFSADDGGLQIPCGPVKDGGRVEVDCTESRIKEIMRGTHRKHRWGSEYEYLTEPFPTIRKLWNSASTVRRALDCLEKGGAVEDAQNICSVESLANFSMNEVALREFGVSQFLPTVNRQKEVAERINYYAHDGDTVVEICSQAVDYLSLLKERLTNMGKLCNYKRFMVDQSQRQDVKNWMNKEALPTGSKLLICLSLSFALWGEQSNKILDCALELKPKLIVLIAPLFSRRLDEHSTYNLVWTDAELLQNEILWPWGSMEVPSRRIGQQSTGKLHLALAISKHQSRVAQKGRLQPVELLKSNSGPEETGLKTVSFVLHILGG</sequence>
<feature type="compositionally biased region" description="Basic and acidic residues" evidence="1">
    <location>
        <begin position="69"/>
        <end position="78"/>
    </location>
</feature>
<protein>
    <recommendedName>
        <fullName evidence="2">DM2 domain-containing protein</fullName>
    </recommendedName>
</protein>
<dbReference type="AlphaFoldDB" id="A0A9D4Z6R5"/>
<dbReference type="EMBL" id="JABFUD020000021">
    <property type="protein sequence ID" value="KAI5063489.1"/>
    <property type="molecule type" value="Genomic_DNA"/>
</dbReference>
<evidence type="ECO:0000313" key="4">
    <source>
        <dbReference type="Proteomes" id="UP000886520"/>
    </source>
</evidence>
<gene>
    <name evidence="3" type="ORF">GOP47_0022036</name>
</gene>
<feature type="domain" description="DM2" evidence="2">
    <location>
        <begin position="553"/>
        <end position="703"/>
    </location>
</feature>
<name>A0A9D4Z6R5_ADICA</name>
<evidence type="ECO:0000313" key="3">
    <source>
        <dbReference type="EMBL" id="KAI5063489.1"/>
    </source>
</evidence>
<dbReference type="Pfam" id="PF26055">
    <property type="entry name" value="Mtase_EDM2"/>
    <property type="match status" value="1"/>
</dbReference>
<organism evidence="3 4">
    <name type="scientific">Adiantum capillus-veneris</name>
    <name type="common">Maidenhair fern</name>
    <dbReference type="NCBI Taxonomy" id="13818"/>
    <lineage>
        <taxon>Eukaryota</taxon>
        <taxon>Viridiplantae</taxon>
        <taxon>Streptophyta</taxon>
        <taxon>Embryophyta</taxon>
        <taxon>Tracheophyta</taxon>
        <taxon>Polypodiopsida</taxon>
        <taxon>Polypodiidae</taxon>
        <taxon>Polypodiales</taxon>
        <taxon>Pteridineae</taxon>
        <taxon>Pteridaceae</taxon>
        <taxon>Vittarioideae</taxon>
        <taxon>Adiantum</taxon>
    </lineage>
</organism>
<evidence type="ECO:0000256" key="1">
    <source>
        <dbReference type="SAM" id="MobiDB-lite"/>
    </source>
</evidence>
<accession>A0A9D4Z6R5</accession>
<reference evidence="3" key="1">
    <citation type="submission" date="2021-01" db="EMBL/GenBank/DDBJ databases">
        <title>Adiantum capillus-veneris genome.</title>
        <authorList>
            <person name="Fang Y."/>
            <person name="Liao Q."/>
        </authorList>
    </citation>
    <scope>NUCLEOTIDE SEQUENCE</scope>
    <source>
        <strain evidence="3">H3</strain>
        <tissue evidence="3">Leaf</tissue>
    </source>
</reference>
<dbReference type="PANTHER" id="PTHR46235">
    <property type="entry name" value="PHD FINGER-CONTAINING PROTEIN DDB_G0268158"/>
    <property type="match status" value="1"/>
</dbReference>
<dbReference type="PANTHER" id="PTHR46235:SF3">
    <property type="entry name" value="PHD FINGER-CONTAINING PROTEIN DDB_G0268158"/>
    <property type="match status" value="1"/>
</dbReference>
<feature type="region of interest" description="Disordered" evidence="1">
    <location>
        <begin position="65"/>
        <end position="87"/>
    </location>
</feature>
<dbReference type="InterPro" id="IPR058939">
    <property type="entry name" value="Mtase_EDM2"/>
</dbReference>
<dbReference type="Proteomes" id="UP000886520">
    <property type="component" value="Chromosome 21"/>
</dbReference>
<comment type="caution">
    <text evidence="3">The sequence shown here is derived from an EMBL/GenBank/DDBJ whole genome shotgun (WGS) entry which is preliminary data.</text>
</comment>
<proteinExistence type="predicted"/>
<evidence type="ECO:0000259" key="2">
    <source>
        <dbReference type="Pfam" id="PF26055"/>
    </source>
</evidence>
<dbReference type="OrthoDB" id="10448190at2759"/>
<keyword evidence="4" id="KW-1185">Reference proteome</keyword>